<dbReference type="EMBL" id="CP024201">
    <property type="protein sequence ID" value="ATQ41509.1"/>
    <property type="molecule type" value="Genomic_DNA"/>
</dbReference>
<feature type="compositionally biased region" description="Basic and acidic residues" evidence="7">
    <location>
        <begin position="491"/>
        <end position="502"/>
    </location>
</feature>
<accession>A0A2D2AU31</accession>
<dbReference type="GO" id="GO:0005886">
    <property type="term" value="C:plasma membrane"/>
    <property type="evidence" value="ECO:0007669"/>
    <property type="project" value="UniProtKB-SubCell"/>
</dbReference>
<organism evidence="9 10">
    <name type="scientific">Caulobacter mirabilis</name>
    <dbReference type="NCBI Taxonomy" id="69666"/>
    <lineage>
        <taxon>Bacteria</taxon>
        <taxon>Pseudomonadati</taxon>
        <taxon>Pseudomonadota</taxon>
        <taxon>Alphaproteobacteria</taxon>
        <taxon>Caulobacterales</taxon>
        <taxon>Caulobacteraceae</taxon>
        <taxon>Caulobacter</taxon>
    </lineage>
</organism>
<evidence type="ECO:0000256" key="5">
    <source>
        <dbReference type="ARBA" id="ARBA00022989"/>
    </source>
</evidence>
<feature type="transmembrane region" description="Helical" evidence="8">
    <location>
        <begin position="387"/>
        <end position="404"/>
    </location>
</feature>
<dbReference type="InterPro" id="IPR048279">
    <property type="entry name" value="MdtK-like"/>
</dbReference>
<dbReference type="RefSeq" id="WP_099620765.1">
    <property type="nucleotide sequence ID" value="NZ_CP024201.1"/>
</dbReference>
<feature type="transmembrane region" description="Helical" evidence="8">
    <location>
        <begin position="305"/>
        <end position="327"/>
    </location>
</feature>
<evidence type="ECO:0000256" key="2">
    <source>
        <dbReference type="ARBA" id="ARBA00022448"/>
    </source>
</evidence>
<feature type="transmembrane region" description="Helical" evidence="8">
    <location>
        <begin position="440"/>
        <end position="461"/>
    </location>
</feature>
<evidence type="ECO:0000256" key="3">
    <source>
        <dbReference type="ARBA" id="ARBA00022475"/>
    </source>
</evidence>
<gene>
    <name evidence="9" type="ORF">CSW64_03325</name>
</gene>
<keyword evidence="6 8" id="KW-0472">Membrane</keyword>
<dbReference type="OrthoDB" id="9806302at2"/>
<dbReference type="InterPro" id="IPR052031">
    <property type="entry name" value="Membrane_Transporter-Flippase"/>
</dbReference>
<dbReference type="PIRSF" id="PIRSF006603">
    <property type="entry name" value="DinF"/>
    <property type="match status" value="1"/>
</dbReference>
<dbReference type="PANTHER" id="PTHR43549:SF3">
    <property type="entry name" value="MULTIDRUG RESISTANCE PROTEIN YPNP-RELATED"/>
    <property type="match status" value="1"/>
</dbReference>
<dbReference type="Pfam" id="PF01554">
    <property type="entry name" value="MatE"/>
    <property type="match status" value="2"/>
</dbReference>
<feature type="transmembrane region" description="Helical" evidence="8">
    <location>
        <begin position="339"/>
        <end position="361"/>
    </location>
</feature>
<evidence type="ECO:0000313" key="10">
    <source>
        <dbReference type="Proteomes" id="UP000228945"/>
    </source>
</evidence>
<feature type="transmembrane region" description="Helical" evidence="8">
    <location>
        <begin position="76"/>
        <end position="96"/>
    </location>
</feature>
<evidence type="ECO:0000256" key="6">
    <source>
        <dbReference type="ARBA" id="ARBA00023136"/>
    </source>
</evidence>
<keyword evidence="10" id="KW-1185">Reference proteome</keyword>
<dbReference type="AlphaFoldDB" id="A0A2D2AU31"/>
<evidence type="ECO:0000256" key="8">
    <source>
        <dbReference type="SAM" id="Phobius"/>
    </source>
</evidence>
<dbReference type="KEGG" id="cmb:CSW64_03325"/>
<comment type="subcellular location">
    <subcellularLocation>
        <location evidence="1">Cell inner membrane</location>
        <topology evidence="1">Multi-pass membrane protein</topology>
    </subcellularLocation>
</comment>
<feature type="transmembrane region" description="Helical" evidence="8">
    <location>
        <begin position="116"/>
        <end position="141"/>
    </location>
</feature>
<keyword evidence="4 8" id="KW-0812">Transmembrane</keyword>
<feature type="region of interest" description="Disordered" evidence="7">
    <location>
        <begin position="1"/>
        <end position="25"/>
    </location>
</feature>
<dbReference type="GO" id="GO:0042910">
    <property type="term" value="F:xenobiotic transmembrane transporter activity"/>
    <property type="evidence" value="ECO:0007669"/>
    <property type="project" value="InterPro"/>
</dbReference>
<feature type="transmembrane region" description="Helical" evidence="8">
    <location>
        <begin position="411"/>
        <end position="428"/>
    </location>
</feature>
<evidence type="ECO:0000256" key="7">
    <source>
        <dbReference type="SAM" id="MobiDB-lite"/>
    </source>
</evidence>
<reference evidence="9 10" key="1">
    <citation type="submission" date="2017-10" db="EMBL/GenBank/DDBJ databases">
        <title>Genome sequence of Caulobacter mirabilis FWC38.</title>
        <authorList>
            <person name="Fiebig A."/>
            <person name="Crosson S."/>
        </authorList>
    </citation>
    <scope>NUCLEOTIDE SEQUENCE [LARGE SCALE GENOMIC DNA]</scope>
    <source>
        <strain evidence="9 10">FWC 38</strain>
    </source>
</reference>
<dbReference type="PANTHER" id="PTHR43549">
    <property type="entry name" value="MULTIDRUG RESISTANCE PROTEIN YPNP-RELATED"/>
    <property type="match status" value="1"/>
</dbReference>
<feature type="transmembrane region" description="Helical" evidence="8">
    <location>
        <begin position="219"/>
        <end position="238"/>
    </location>
</feature>
<dbReference type="Proteomes" id="UP000228945">
    <property type="component" value="Chromosome"/>
</dbReference>
<feature type="transmembrane region" description="Helical" evidence="8">
    <location>
        <begin position="153"/>
        <end position="173"/>
    </location>
</feature>
<feature type="transmembrane region" description="Helical" evidence="8">
    <location>
        <begin position="185"/>
        <end position="207"/>
    </location>
</feature>
<dbReference type="CDD" id="cd13138">
    <property type="entry name" value="MATE_yoeA_like"/>
    <property type="match status" value="1"/>
</dbReference>
<evidence type="ECO:0000256" key="4">
    <source>
        <dbReference type="ARBA" id="ARBA00022692"/>
    </source>
</evidence>
<sequence>MARAATGTTPPGRPSTPGRGTQRDLTQGPVTRTLLLFSLPVLGGNVLQSLNGSVNQFWVSHSLGVTAITAIGNANIVMMLLLGVVFGVSMAANILVAQNVGKDDLPMVKRVMGTSITFFAALATAVAALGYVTSPYILAAMGTPHEAVESAEIYLRIVFLAMPFMYFFAFLQMAQRGAGDSRTPFYFMLLAVALDIVLNPLLINGYGPFPRLGVAGSGWSTFISQGFSLACLVTALYLRRSPLALHREELKLLLPDPEILKALVVRGLPMGLQMLVISGAAMVMIGMVNSYGSVMAAAYTAASQVWTYVQMPAMALGAAISSMAAQNVGAQRWDRVDRIARSGVICGLVATGATAAIIYLLGDITLRIFLPADSAALPLAHHINDRVLWGFVLFSISFSLSGVVRATGAVWGPLVILFVAMYVVRIPFATALMPSWGADAIWWSFPLGIIASSLMNIAFYLHGGWKKARMVAPPHPTGVAPDAGQAPPAVDKTEREPATTAG</sequence>
<keyword evidence="5 8" id="KW-1133">Transmembrane helix</keyword>
<keyword evidence="2" id="KW-0813">Transport</keyword>
<name>A0A2D2AU31_9CAUL</name>
<dbReference type="NCBIfam" id="TIGR00797">
    <property type="entry name" value="matE"/>
    <property type="match status" value="1"/>
</dbReference>
<dbReference type="InterPro" id="IPR002528">
    <property type="entry name" value="MATE_fam"/>
</dbReference>
<keyword evidence="3" id="KW-1003">Cell membrane</keyword>
<evidence type="ECO:0000256" key="1">
    <source>
        <dbReference type="ARBA" id="ARBA00004429"/>
    </source>
</evidence>
<feature type="region of interest" description="Disordered" evidence="7">
    <location>
        <begin position="476"/>
        <end position="502"/>
    </location>
</feature>
<feature type="compositionally biased region" description="Low complexity" evidence="7">
    <location>
        <begin position="1"/>
        <end position="20"/>
    </location>
</feature>
<protein>
    <submittedName>
        <fullName evidence="9">MATE family efflux transporter</fullName>
    </submittedName>
</protein>
<proteinExistence type="predicted"/>
<dbReference type="GO" id="GO:0015297">
    <property type="term" value="F:antiporter activity"/>
    <property type="evidence" value="ECO:0007669"/>
    <property type="project" value="InterPro"/>
</dbReference>
<evidence type="ECO:0000313" key="9">
    <source>
        <dbReference type="EMBL" id="ATQ41509.1"/>
    </source>
</evidence>